<gene>
    <name evidence="1" type="ORF">E2C01_032033</name>
</gene>
<name>A0A5B7EYL2_PORTR</name>
<comment type="caution">
    <text evidence="1">The sequence shown here is derived from an EMBL/GenBank/DDBJ whole genome shotgun (WGS) entry which is preliminary data.</text>
</comment>
<reference evidence="1 2" key="1">
    <citation type="submission" date="2019-05" db="EMBL/GenBank/DDBJ databases">
        <title>Another draft genome of Portunus trituberculatus and its Hox gene families provides insights of decapod evolution.</title>
        <authorList>
            <person name="Jeong J.-H."/>
            <person name="Song I."/>
            <person name="Kim S."/>
            <person name="Choi T."/>
            <person name="Kim D."/>
            <person name="Ryu S."/>
            <person name="Kim W."/>
        </authorList>
    </citation>
    <scope>NUCLEOTIDE SEQUENCE [LARGE SCALE GENOMIC DNA]</scope>
    <source>
        <tissue evidence="1">Muscle</tissue>
    </source>
</reference>
<keyword evidence="2" id="KW-1185">Reference proteome</keyword>
<dbReference type="AlphaFoldDB" id="A0A5B7EYL2"/>
<dbReference type="EMBL" id="VSRR010004089">
    <property type="protein sequence ID" value="MPC38525.1"/>
    <property type="molecule type" value="Genomic_DNA"/>
</dbReference>
<evidence type="ECO:0000313" key="1">
    <source>
        <dbReference type="EMBL" id="MPC38525.1"/>
    </source>
</evidence>
<dbReference type="Proteomes" id="UP000324222">
    <property type="component" value="Unassembled WGS sequence"/>
</dbReference>
<protein>
    <submittedName>
        <fullName evidence="1">Uncharacterized protein</fullName>
    </submittedName>
</protein>
<proteinExistence type="predicted"/>
<sequence>MYVVLATLFNIRMHRLLLPHQGYLPSGVGVVFLVGKHGVAAHISRVAGDEEAMVFDAVGHVVILTSPPPELIAEAIHSAELLHCHGTYTSKYIIVRDGHVSGLLWTCVQVTVILQQQVNIMKYEAVEWVVPQGLQGTNIHQHCSVKFACACGMVKYLDLVDEMELENLNITLAEGQVTWNTREQ</sequence>
<organism evidence="1 2">
    <name type="scientific">Portunus trituberculatus</name>
    <name type="common">Swimming crab</name>
    <name type="synonym">Neptunus trituberculatus</name>
    <dbReference type="NCBI Taxonomy" id="210409"/>
    <lineage>
        <taxon>Eukaryota</taxon>
        <taxon>Metazoa</taxon>
        <taxon>Ecdysozoa</taxon>
        <taxon>Arthropoda</taxon>
        <taxon>Crustacea</taxon>
        <taxon>Multicrustacea</taxon>
        <taxon>Malacostraca</taxon>
        <taxon>Eumalacostraca</taxon>
        <taxon>Eucarida</taxon>
        <taxon>Decapoda</taxon>
        <taxon>Pleocyemata</taxon>
        <taxon>Brachyura</taxon>
        <taxon>Eubrachyura</taxon>
        <taxon>Portunoidea</taxon>
        <taxon>Portunidae</taxon>
        <taxon>Portuninae</taxon>
        <taxon>Portunus</taxon>
    </lineage>
</organism>
<accession>A0A5B7EYL2</accession>
<evidence type="ECO:0000313" key="2">
    <source>
        <dbReference type="Proteomes" id="UP000324222"/>
    </source>
</evidence>